<proteinExistence type="predicted"/>
<dbReference type="PANTHER" id="PTHR12526">
    <property type="entry name" value="GLYCOSYLTRANSFERASE"/>
    <property type="match status" value="1"/>
</dbReference>
<organism evidence="2 3">
    <name type="scientific">Candidatus Scalindua rubra</name>
    <dbReference type="NCBI Taxonomy" id="1872076"/>
    <lineage>
        <taxon>Bacteria</taxon>
        <taxon>Pseudomonadati</taxon>
        <taxon>Planctomycetota</taxon>
        <taxon>Candidatus Brocadiia</taxon>
        <taxon>Candidatus Brocadiales</taxon>
        <taxon>Candidatus Scalinduaceae</taxon>
        <taxon>Candidatus Scalindua</taxon>
    </lineage>
</organism>
<accession>A0A1E3XB06</accession>
<gene>
    <name evidence="2" type="ORF">SCARUB_02103</name>
</gene>
<dbReference type="InterPro" id="IPR028098">
    <property type="entry name" value="Glyco_trans_4-like_N"/>
</dbReference>
<dbReference type="Proteomes" id="UP000094056">
    <property type="component" value="Unassembled WGS sequence"/>
</dbReference>
<dbReference type="GO" id="GO:0016757">
    <property type="term" value="F:glycosyltransferase activity"/>
    <property type="evidence" value="ECO:0007669"/>
    <property type="project" value="UniProtKB-ARBA"/>
</dbReference>
<sequence length="444" mass="52064">MKKVLIISTHFAPDIHVGAKRPTKICKYIPGNGWLPIVLTKQISDYHGIDETLYHNLINEVQIKRVRRWSINKLRNDNYKRIPNIINIKADKYKILSLIKNTINYFVFYDYSWLIPGIITATKIIKKERIDIIFSTTPDPEALIAGLFLKLFTGKPFICEYRDRWTNQPVIFERSILHKKVNILLEKIIVKRADCIIVVTELMKKTLIGNSNGKYNHKIHVIYNGYDRDDFKDVKGEDSPHCKKVFDINYVGTWGQSTSPMFFSAALKELLTKYKYLNNKIRVNFVGEVKWDPVLKDQIDSYIKDNELEGVFNWIEFLPHKEALRYLLNANLLLLVIGQDKQKSDFYKHRVTSKLLEYLYVQRPILGLVPSDSEPAKIIRECDAGEIVNPENTEEIARAIYKMYYAWKENKLHYEFEKVEISKYDRRKQTKQLSAVFDSIAKKS</sequence>
<dbReference type="AlphaFoldDB" id="A0A1E3XB06"/>
<dbReference type="Pfam" id="PF13439">
    <property type="entry name" value="Glyco_transf_4"/>
    <property type="match status" value="1"/>
</dbReference>
<evidence type="ECO:0000259" key="1">
    <source>
        <dbReference type="Pfam" id="PF13439"/>
    </source>
</evidence>
<evidence type="ECO:0000313" key="2">
    <source>
        <dbReference type="EMBL" id="ODS32783.1"/>
    </source>
</evidence>
<dbReference type="PANTHER" id="PTHR12526:SF622">
    <property type="entry name" value="GLYCOSYLTRANSFERASE (GROUP I)"/>
    <property type="match status" value="1"/>
</dbReference>
<evidence type="ECO:0000313" key="3">
    <source>
        <dbReference type="Proteomes" id="UP000094056"/>
    </source>
</evidence>
<dbReference type="SUPFAM" id="SSF53756">
    <property type="entry name" value="UDP-Glycosyltransferase/glycogen phosphorylase"/>
    <property type="match status" value="1"/>
</dbReference>
<dbReference type="Gene3D" id="3.40.50.2000">
    <property type="entry name" value="Glycogen Phosphorylase B"/>
    <property type="match status" value="2"/>
</dbReference>
<protein>
    <submittedName>
        <fullName evidence="2">Putative glycosyltransferase</fullName>
    </submittedName>
</protein>
<comment type="caution">
    <text evidence="2">The sequence shown here is derived from an EMBL/GenBank/DDBJ whole genome shotgun (WGS) entry which is preliminary data.</text>
</comment>
<reference evidence="2 3" key="1">
    <citation type="submission" date="2016-07" db="EMBL/GenBank/DDBJ databases">
        <title>Draft genome of Scalindua rubra, obtained from a brine-seawater interface in the Red Sea, sheds light on salt adaptation in anammox bacteria.</title>
        <authorList>
            <person name="Speth D.R."/>
            <person name="Lagkouvardos I."/>
            <person name="Wang Y."/>
            <person name="Qian P.-Y."/>
            <person name="Dutilh B.E."/>
            <person name="Jetten M.S."/>
        </authorList>
    </citation>
    <scope>NUCLEOTIDE SEQUENCE [LARGE SCALE GENOMIC DNA]</scope>
    <source>
        <strain evidence="2">BSI-1</strain>
    </source>
</reference>
<dbReference type="CDD" id="cd03794">
    <property type="entry name" value="GT4_WbuB-like"/>
    <property type="match status" value="1"/>
</dbReference>
<name>A0A1E3XB06_9BACT</name>
<dbReference type="EMBL" id="MAYW01000049">
    <property type="protein sequence ID" value="ODS32783.1"/>
    <property type="molecule type" value="Genomic_DNA"/>
</dbReference>
<feature type="domain" description="Glycosyltransferase subfamily 4-like N-terminal" evidence="1">
    <location>
        <begin position="102"/>
        <end position="229"/>
    </location>
</feature>
<keyword evidence="2" id="KW-0808">Transferase</keyword>